<dbReference type="GeneID" id="301841388"/>
<evidence type="ECO:0000313" key="2">
    <source>
        <dbReference type="EMBL" id="DBA35654.1"/>
    </source>
</evidence>
<sequence>MEEDILVIIGELIGGFLPLICILIAIKLDLSYSQSWAFAIGGVVSAFCLAVVIHLFIDETVGTGISVGAMLFTFSAGLATLVRGARISY</sequence>
<feature type="transmembrane region" description="Helical" evidence="1">
    <location>
        <begin position="38"/>
        <end position="57"/>
    </location>
</feature>
<dbReference type="Proteomes" id="UP001302000">
    <property type="component" value="Segment"/>
</dbReference>
<gene>
    <name evidence="2" type="ORF">vir335_00098</name>
</gene>
<proteinExistence type="predicted"/>
<keyword evidence="1" id="KW-0812">Transmembrane</keyword>
<feature type="transmembrane region" description="Helical" evidence="1">
    <location>
        <begin position="6"/>
        <end position="26"/>
    </location>
</feature>
<name>A0AA86XKR9_9CAUD</name>
<dbReference type="RefSeq" id="YP_013605558.1">
    <property type="nucleotide sequence ID" value="NC_134205.1"/>
</dbReference>
<keyword evidence="3" id="KW-1185">Reference proteome</keyword>
<feature type="transmembrane region" description="Helical" evidence="1">
    <location>
        <begin position="63"/>
        <end position="82"/>
    </location>
</feature>
<organism evidence="2 3">
    <name type="scientific">Caudoviricetes sp. vir335</name>
    <dbReference type="NCBI Taxonomy" id="3068357"/>
    <lineage>
        <taxon>Viruses</taxon>
        <taxon>Duplodnaviria</taxon>
        <taxon>Heunggongvirae</taxon>
        <taxon>Uroviricota</taxon>
        <taxon>Caudoviricetes</taxon>
    </lineage>
</organism>
<accession>A0AA86XKR9</accession>
<dbReference type="EMBL" id="BK063680">
    <property type="protein sequence ID" value="DBA35654.1"/>
    <property type="molecule type" value="Genomic_DNA"/>
</dbReference>
<evidence type="ECO:0000313" key="3">
    <source>
        <dbReference type="Proteomes" id="UP001302000"/>
    </source>
</evidence>
<reference evidence="2 3" key="1">
    <citation type="journal article" date="2023" name="Nat. Microbiol.">
        <title>A compendium of viruses from methanogenic archaea reveals their diversity and adaptations to the gut environment.</title>
        <authorList>
            <person name="Medvedeva S."/>
            <person name="Borrel G."/>
            <person name="Krupovic M."/>
            <person name="Gribaldo S."/>
        </authorList>
    </citation>
    <scope>NUCLEOTIDE SEQUENCE [LARGE SCALE GENOMIC DNA]</scope>
</reference>
<keyword evidence="1" id="KW-1133">Transmembrane helix</keyword>
<evidence type="ECO:0000256" key="1">
    <source>
        <dbReference type="SAM" id="Phobius"/>
    </source>
</evidence>
<protein>
    <submittedName>
        <fullName evidence="2">Uncharacterized protein</fullName>
    </submittedName>
</protein>
<keyword evidence="1" id="KW-0472">Membrane</keyword>